<accession>A0A3A1WI09</accession>
<evidence type="ECO:0000313" key="2">
    <source>
        <dbReference type="Proteomes" id="UP000265750"/>
    </source>
</evidence>
<gene>
    <name evidence="1" type="ORF">D3218_13140</name>
</gene>
<protein>
    <submittedName>
        <fullName evidence="1">DUF2612 domain-containing protein</fullName>
    </submittedName>
</protein>
<dbReference type="Pfam" id="PF11041">
    <property type="entry name" value="Phage_Wedge1"/>
    <property type="match status" value="1"/>
</dbReference>
<organism evidence="1 2">
    <name type="scientific">Aureimonas flava</name>
    <dbReference type="NCBI Taxonomy" id="2320271"/>
    <lineage>
        <taxon>Bacteria</taxon>
        <taxon>Pseudomonadati</taxon>
        <taxon>Pseudomonadota</taxon>
        <taxon>Alphaproteobacteria</taxon>
        <taxon>Hyphomicrobiales</taxon>
        <taxon>Aurantimonadaceae</taxon>
        <taxon>Aureimonas</taxon>
    </lineage>
</organism>
<dbReference type="Proteomes" id="UP000265750">
    <property type="component" value="Unassembled WGS sequence"/>
</dbReference>
<proteinExistence type="predicted"/>
<dbReference type="EMBL" id="QYRN01000006">
    <property type="protein sequence ID" value="RIY00224.1"/>
    <property type="molecule type" value="Genomic_DNA"/>
</dbReference>
<dbReference type="InterPro" id="IPR021283">
    <property type="entry name" value="Phage_Wedge1"/>
</dbReference>
<comment type="caution">
    <text evidence="1">The sequence shown here is derived from an EMBL/GenBank/DDBJ whole genome shotgun (WGS) entry which is preliminary data.</text>
</comment>
<dbReference type="RefSeq" id="WP_119540534.1">
    <property type="nucleotide sequence ID" value="NZ_QYRN01000006.1"/>
</dbReference>
<name>A0A3A1WI09_9HYPH</name>
<reference evidence="2" key="1">
    <citation type="submission" date="2018-09" db="EMBL/GenBank/DDBJ databases">
        <authorList>
            <person name="Tuo L."/>
        </authorList>
    </citation>
    <scope>NUCLEOTIDE SEQUENCE [LARGE SCALE GENOMIC DNA]</scope>
    <source>
        <strain evidence="2">M2BS4Y-1</strain>
    </source>
</reference>
<dbReference type="OrthoDB" id="7904648at2"/>
<sequence length="266" mass="29871">MTCVDDFESVNPRLDRILTQYRESPKLIHLIRTQLRQVEMVAQAICDLPSFFDIDTAVGDQLTLLGKRLGFPREHCVCVTQPVFGFSCGDDDGLQILGFCEGASWLDCGVLGVSYVTITDDELYRKFLRSRIYQTQAYFDTDSLKTVVRMFWGDQAMILDRNRGRVVVAPGRDLTAAEKAVLQLYPRVLPVPLGIGIRFHLYSVTAVFGFGTGWRGFCQGDVTPGDPILTEDDSPILTERDRPLLTDAVDTNPVWMCALDVKPYDC</sequence>
<keyword evidence="2" id="KW-1185">Reference proteome</keyword>
<dbReference type="AlphaFoldDB" id="A0A3A1WI09"/>
<evidence type="ECO:0000313" key="1">
    <source>
        <dbReference type="EMBL" id="RIY00224.1"/>
    </source>
</evidence>